<evidence type="ECO:0000313" key="1">
    <source>
        <dbReference type="EMBL" id="VAV87528.1"/>
    </source>
</evidence>
<dbReference type="AlphaFoldDB" id="A0A3B0RH85"/>
<organism evidence="1">
    <name type="scientific">hydrothermal vent metagenome</name>
    <dbReference type="NCBI Taxonomy" id="652676"/>
    <lineage>
        <taxon>unclassified sequences</taxon>
        <taxon>metagenomes</taxon>
        <taxon>ecological metagenomes</taxon>
    </lineage>
</organism>
<sequence length="22" mass="2623">MAVISKHRNDEIVLLERHDSPY</sequence>
<reference evidence="1" key="1">
    <citation type="submission" date="2018-06" db="EMBL/GenBank/DDBJ databases">
        <authorList>
            <person name="Zhirakovskaya E."/>
        </authorList>
    </citation>
    <scope>NUCLEOTIDE SEQUENCE</scope>
</reference>
<feature type="non-terminal residue" evidence="1">
    <location>
        <position position="22"/>
    </location>
</feature>
<accession>A0A3B0RH85</accession>
<protein>
    <submittedName>
        <fullName evidence="1">Uncharacterized protein</fullName>
    </submittedName>
</protein>
<dbReference type="EMBL" id="UOED01000026">
    <property type="protein sequence ID" value="VAV87528.1"/>
    <property type="molecule type" value="Genomic_DNA"/>
</dbReference>
<proteinExistence type="predicted"/>
<gene>
    <name evidence="1" type="ORF">MNBD_ALPHA02-130</name>
</gene>
<name>A0A3B0RH85_9ZZZZ</name>